<dbReference type="PATRIC" id="fig|1095729.3.peg.2112"/>
<dbReference type="PANTHER" id="PTHR43581">
    <property type="entry name" value="ATP/GTP PHOSPHATASE"/>
    <property type="match status" value="1"/>
</dbReference>
<feature type="domain" description="Endonuclease GajA/Old nuclease/RecF-like AAA" evidence="1">
    <location>
        <begin position="295"/>
        <end position="433"/>
    </location>
</feature>
<name>I0S798_STRAP</name>
<reference evidence="2 3" key="1">
    <citation type="submission" date="2012-01" db="EMBL/GenBank/DDBJ databases">
        <authorList>
            <person name="Harkins D.M."/>
            <person name="Madupu R."/>
            <person name="Durkin A.S."/>
            <person name="Torralba M."/>
            <person name="Methe B."/>
            <person name="Sutton G.G."/>
            <person name="Nelson K.E."/>
        </authorList>
    </citation>
    <scope>NUCLEOTIDE SEQUENCE [LARGE SCALE GENOMIC DNA]</scope>
    <source>
        <strain evidence="2 3">CCUG 39159</strain>
    </source>
</reference>
<dbReference type="PANTHER" id="PTHR43581:SF3">
    <property type="entry name" value="AAA+ ATPASE DOMAIN-CONTAINING PROTEIN"/>
    <property type="match status" value="1"/>
</dbReference>
<dbReference type="Proteomes" id="UP000003245">
    <property type="component" value="Unassembled WGS sequence"/>
</dbReference>
<accession>I0S798</accession>
<organism evidence="2 3">
    <name type="scientific">Streptococcus anginosus subsp. whileyi CCUG 39159</name>
    <dbReference type="NCBI Taxonomy" id="1095729"/>
    <lineage>
        <taxon>Bacteria</taxon>
        <taxon>Bacillati</taxon>
        <taxon>Bacillota</taxon>
        <taxon>Bacilli</taxon>
        <taxon>Lactobacillales</taxon>
        <taxon>Streptococcaceae</taxon>
        <taxon>Streptococcus</taxon>
        <taxon>Streptococcus anginosus group</taxon>
    </lineage>
</organism>
<comment type="caution">
    <text evidence="2">The sequence shown here is derived from an EMBL/GenBank/DDBJ whole genome shotgun (WGS) entry which is preliminary data.</text>
</comment>
<evidence type="ECO:0000259" key="1">
    <source>
        <dbReference type="Pfam" id="PF13175"/>
    </source>
</evidence>
<dbReference type="EMBL" id="AICP01000067">
    <property type="protein sequence ID" value="EID19251.1"/>
    <property type="molecule type" value="Genomic_DNA"/>
</dbReference>
<gene>
    <name evidence="2" type="ORF">HMPREF1043_0315</name>
</gene>
<dbReference type="Pfam" id="PF13175">
    <property type="entry name" value="AAA_15"/>
    <property type="match status" value="1"/>
</dbReference>
<dbReference type="AlphaFoldDB" id="I0S798"/>
<proteinExistence type="predicted"/>
<evidence type="ECO:0000313" key="3">
    <source>
        <dbReference type="Proteomes" id="UP000003245"/>
    </source>
</evidence>
<protein>
    <recommendedName>
        <fullName evidence="1">Endonuclease GajA/Old nuclease/RecF-like AAA domain-containing protein</fullName>
    </recommendedName>
</protein>
<sequence>MRLKRVQVRDYRSVNDSGEFEVEHDKTILVGINEAGKTCLLTAIEQINAPKSRPVFRALTDYPRARYTEVQRGERDESDVEVVVATFVLDDDDRGAITAVAPGFGDIDGYTFARKLDNNAWHRINGGPEAKQFREVEEDLARARKALARVEGLDEDLLVRFDAAKASFAPSTVLAGDEAEELDAVLAEATVEIDEDNERELARLRRLRAELSVGQQRAAALKVIEGRLPKFVYYSTYFQVRPRINLKSLAAREAAGDVEDDVDFGNLCLLKIVGLTAAELAELADGAPNKDSYRYSSEQYEAALKAYQDKLDDRGHRLNAASVSLTQQIREVWGDEQVTLRFNADGHYLKVSVVDDLGVEVELDQRSEGFRWLVSFFVVFRAQSEGDLKDAILLLDEPGLSLHALKQQQFRYTVGKLAGTNQVIYTTHSPFMVGSDELDLVRIVEMKDRVSGTKVHTRVAVDDPASLYPLQAALGYELAQSMFTQTRNLVCEGYTDMLYVEALNMAAADVGSGFRHAVALVPASSASKVIYYVTVLVSQTLKVAALLDSDQAGHKAAEQDELVAMLDKKRILRTKDFAPGTVKGPEIEDLLRETLVKVARDRCDWDVEQVAALQPQRRLVEILTKEVTGFSKLKLARAFMTWLGEKGFEGLTADEQEAVQKFFTTTNKALA</sequence>
<dbReference type="Gene3D" id="3.40.50.300">
    <property type="entry name" value="P-loop containing nucleotide triphosphate hydrolases"/>
    <property type="match status" value="1"/>
</dbReference>
<dbReference type="SUPFAM" id="SSF52540">
    <property type="entry name" value="P-loop containing nucleoside triphosphate hydrolases"/>
    <property type="match status" value="1"/>
</dbReference>
<keyword evidence="3" id="KW-1185">Reference proteome</keyword>
<dbReference type="InterPro" id="IPR027417">
    <property type="entry name" value="P-loop_NTPase"/>
</dbReference>
<evidence type="ECO:0000313" key="2">
    <source>
        <dbReference type="EMBL" id="EID19251.1"/>
    </source>
</evidence>
<dbReference type="InterPro" id="IPR041685">
    <property type="entry name" value="AAA_GajA/Old/RecF-like"/>
</dbReference>
<dbReference type="InterPro" id="IPR051396">
    <property type="entry name" value="Bact_Antivir_Def_Nuclease"/>
</dbReference>